<evidence type="ECO:0000256" key="1">
    <source>
        <dbReference type="RuleBase" id="RU000411"/>
    </source>
</evidence>
<dbReference type="InterPro" id="IPR042178">
    <property type="entry name" value="Serpin_sf_1"/>
</dbReference>
<protein>
    <recommendedName>
        <fullName evidence="2">Serpin domain-containing protein</fullName>
    </recommendedName>
</protein>
<comment type="similarity">
    <text evidence="1">Belongs to the serpin family.</text>
</comment>
<comment type="caution">
    <text evidence="3">The sequence shown here is derived from an EMBL/GenBank/DDBJ whole genome shotgun (WGS) entry which is preliminary data.</text>
</comment>
<dbReference type="Pfam" id="PF00079">
    <property type="entry name" value="Serpin"/>
    <property type="match status" value="1"/>
</dbReference>
<dbReference type="InterPro" id="IPR042185">
    <property type="entry name" value="Serpin_sf_2"/>
</dbReference>
<dbReference type="InterPro" id="IPR000215">
    <property type="entry name" value="Serpin_fam"/>
</dbReference>
<dbReference type="Gene3D" id="2.30.39.10">
    <property type="entry name" value="Alpha-1-antitrypsin, domain 1"/>
    <property type="match status" value="1"/>
</dbReference>
<dbReference type="AlphaFoldDB" id="A0A9Q1IZA8"/>
<name>A0A9Q1IZA8_SYNKA</name>
<dbReference type="OrthoDB" id="671595at2759"/>
<dbReference type="GO" id="GO:0004867">
    <property type="term" value="F:serine-type endopeptidase inhibitor activity"/>
    <property type="evidence" value="ECO:0007669"/>
    <property type="project" value="InterPro"/>
</dbReference>
<dbReference type="PROSITE" id="PS00284">
    <property type="entry name" value="SERPIN"/>
    <property type="match status" value="1"/>
</dbReference>
<dbReference type="GO" id="GO:0010757">
    <property type="term" value="P:negative regulation of plasminogen activation"/>
    <property type="evidence" value="ECO:0007669"/>
    <property type="project" value="TreeGrafter"/>
</dbReference>
<gene>
    <name evidence="3" type="ORF">SKAU_G00156250</name>
</gene>
<reference evidence="3" key="1">
    <citation type="journal article" date="2023" name="Science">
        <title>Genome structures resolve the early diversification of teleost fishes.</title>
        <authorList>
            <person name="Parey E."/>
            <person name="Louis A."/>
            <person name="Montfort J."/>
            <person name="Bouchez O."/>
            <person name="Roques C."/>
            <person name="Iampietro C."/>
            <person name="Lluch J."/>
            <person name="Castinel A."/>
            <person name="Donnadieu C."/>
            <person name="Desvignes T."/>
            <person name="Floi Bucao C."/>
            <person name="Jouanno E."/>
            <person name="Wen M."/>
            <person name="Mejri S."/>
            <person name="Dirks R."/>
            <person name="Jansen H."/>
            <person name="Henkel C."/>
            <person name="Chen W.J."/>
            <person name="Zahm M."/>
            <person name="Cabau C."/>
            <person name="Klopp C."/>
            <person name="Thompson A.W."/>
            <person name="Robinson-Rechavi M."/>
            <person name="Braasch I."/>
            <person name="Lecointre G."/>
            <person name="Bobe J."/>
            <person name="Postlethwait J.H."/>
            <person name="Berthelot C."/>
            <person name="Roest Crollius H."/>
            <person name="Guiguen Y."/>
        </authorList>
    </citation>
    <scope>NUCLEOTIDE SEQUENCE</scope>
    <source>
        <strain evidence="3">WJC10195</strain>
    </source>
</reference>
<dbReference type="InterPro" id="IPR023796">
    <property type="entry name" value="Serpin_dom"/>
</dbReference>
<dbReference type="SMART" id="SM00093">
    <property type="entry name" value="SERPIN"/>
    <property type="match status" value="1"/>
</dbReference>
<feature type="domain" description="Serpin" evidence="2">
    <location>
        <begin position="2"/>
        <end position="361"/>
    </location>
</feature>
<evidence type="ECO:0000313" key="4">
    <source>
        <dbReference type="Proteomes" id="UP001152622"/>
    </source>
</evidence>
<keyword evidence="4" id="KW-1185">Reference proteome</keyword>
<evidence type="ECO:0000313" key="3">
    <source>
        <dbReference type="EMBL" id="KAJ8359100.1"/>
    </source>
</evidence>
<sequence>MTSIFQQVALFQPWQNSLVSPHGVASVLGLLLPGADGNTHQQILTALSYENSSPDKKLGDLHRNLTKSSPGATVTIANGVFAQKGFEMKGPFLSAIERDYQCESRDLDFSDTASAVAAINGWISDRTDGNITSLVRPDMLDGPLTRLVVVNSIYFKGLWKSPFRPKDTKMGIFTGGDRTKHIVPMMSQLSLLKTGTASTPAGLLYTVIELPYQEDTLSMLIALPPEGTLLSAFLPHVGVATVQSWAGLLRLRSVQLSLPRFSVEAELDMKGPLLAMGVTDMFIKNKADFRHISSEPLYVSKVLQRAKMEVSEDGTKASVATASVLLSRSSPLLVTVNSPFLFLIQHNPTGTILFIGLINKP</sequence>
<evidence type="ECO:0000259" key="2">
    <source>
        <dbReference type="SMART" id="SM00093"/>
    </source>
</evidence>
<dbReference type="SUPFAM" id="SSF56574">
    <property type="entry name" value="Serpins"/>
    <property type="match status" value="1"/>
</dbReference>
<dbReference type="InterPro" id="IPR036186">
    <property type="entry name" value="Serpin_sf"/>
</dbReference>
<accession>A0A9Q1IZA8</accession>
<dbReference type="EMBL" id="JAINUF010000005">
    <property type="protein sequence ID" value="KAJ8359100.1"/>
    <property type="molecule type" value="Genomic_DNA"/>
</dbReference>
<dbReference type="InterPro" id="IPR023795">
    <property type="entry name" value="Serpin_CS"/>
</dbReference>
<dbReference type="PANTHER" id="PTHR11461">
    <property type="entry name" value="SERINE PROTEASE INHIBITOR, SERPIN"/>
    <property type="match status" value="1"/>
</dbReference>
<dbReference type="Gene3D" id="3.30.497.10">
    <property type="entry name" value="Antithrombin, subunit I, domain 2"/>
    <property type="match status" value="1"/>
</dbReference>
<proteinExistence type="inferred from homology"/>
<dbReference type="PANTHER" id="PTHR11461:SF48">
    <property type="entry name" value="GLIA-DERIVED NEXIN"/>
    <property type="match status" value="1"/>
</dbReference>
<dbReference type="Proteomes" id="UP001152622">
    <property type="component" value="Chromosome 5"/>
</dbReference>
<dbReference type="GO" id="GO:0005615">
    <property type="term" value="C:extracellular space"/>
    <property type="evidence" value="ECO:0007669"/>
    <property type="project" value="InterPro"/>
</dbReference>
<organism evidence="3 4">
    <name type="scientific">Synaphobranchus kaupii</name>
    <name type="common">Kaup's arrowtooth eel</name>
    <dbReference type="NCBI Taxonomy" id="118154"/>
    <lineage>
        <taxon>Eukaryota</taxon>
        <taxon>Metazoa</taxon>
        <taxon>Chordata</taxon>
        <taxon>Craniata</taxon>
        <taxon>Vertebrata</taxon>
        <taxon>Euteleostomi</taxon>
        <taxon>Actinopterygii</taxon>
        <taxon>Neopterygii</taxon>
        <taxon>Teleostei</taxon>
        <taxon>Anguilliformes</taxon>
        <taxon>Synaphobranchidae</taxon>
        <taxon>Synaphobranchus</taxon>
    </lineage>
</organism>